<gene>
    <name evidence="1" type="ORF">OCTVUL_1B009278</name>
</gene>
<protein>
    <submittedName>
        <fullName evidence="1">Uncharacterized protein</fullName>
    </submittedName>
</protein>
<accession>A0AA36B1S2</accession>
<evidence type="ECO:0000313" key="1">
    <source>
        <dbReference type="EMBL" id="CAI9726370.1"/>
    </source>
</evidence>
<evidence type="ECO:0000313" key="2">
    <source>
        <dbReference type="Proteomes" id="UP001162480"/>
    </source>
</evidence>
<name>A0AA36B1S2_OCTVU</name>
<dbReference type="PROSITE" id="PS51257">
    <property type="entry name" value="PROKAR_LIPOPROTEIN"/>
    <property type="match status" value="1"/>
</dbReference>
<dbReference type="AlphaFoldDB" id="A0AA36B1S2"/>
<sequence>MNRLGVKKSRKIPRILWTKTRTRLGIYASLLVSCGCTSRYRYAGGLSNLRSLRSKHLTHPRRLCGFHYADDNATLCHLKQLKIRIKSKSLGSFSKSNHL</sequence>
<reference evidence="1" key="1">
    <citation type="submission" date="2023-08" db="EMBL/GenBank/DDBJ databases">
        <authorList>
            <person name="Alioto T."/>
            <person name="Alioto T."/>
            <person name="Gomez Garrido J."/>
        </authorList>
    </citation>
    <scope>NUCLEOTIDE SEQUENCE</scope>
</reference>
<organism evidence="1 2">
    <name type="scientific">Octopus vulgaris</name>
    <name type="common">Common octopus</name>
    <dbReference type="NCBI Taxonomy" id="6645"/>
    <lineage>
        <taxon>Eukaryota</taxon>
        <taxon>Metazoa</taxon>
        <taxon>Spiralia</taxon>
        <taxon>Lophotrochozoa</taxon>
        <taxon>Mollusca</taxon>
        <taxon>Cephalopoda</taxon>
        <taxon>Coleoidea</taxon>
        <taxon>Octopodiformes</taxon>
        <taxon>Octopoda</taxon>
        <taxon>Incirrata</taxon>
        <taxon>Octopodidae</taxon>
        <taxon>Octopus</taxon>
    </lineage>
</organism>
<dbReference type="EMBL" id="OX597820">
    <property type="protein sequence ID" value="CAI9726370.1"/>
    <property type="molecule type" value="Genomic_DNA"/>
</dbReference>
<keyword evidence="2" id="KW-1185">Reference proteome</keyword>
<proteinExistence type="predicted"/>
<dbReference type="Proteomes" id="UP001162480">
    <property type="component" value="Chromosome 7"/>
</dbReference>